<dbReference type="RefSeq" id="YP_009284310.1">
    <property type="nucleotide sequence ID" value="NC_031048.1"/>
</dbReference>
<dbReference type="Proteomes" id="UP000201689">
    <property type="component" value="Segment"/>
</dbReference>
<keyword evidence="1" id="KW-0472">Membrane</keyword>
<organism evidence="2 3">
    <name type="scientific">Enterobacter phage Arya</name>
    <dbReference type="NCBI Taxonomy" id="1864622"/>
    <lineage>
        <taxon>Viruses</taxon>
        <taxon>Duplodnaviria</taxon>
        <taxon>Heunggongvirae</taxon>
        <taxon>Uroviricota</taxon>
        <taxon>Caudoviricetes</taxon>
        <taxon>Iiscvirinae</taxon>
        <taxon>Aryavirus</taxon>
        <taxon>Aryavirus arya</taxon>
    </lineage>
</organism>
<reference evidence="2 3" key="1">
    <citation type="submission" date="2016-05" db="EMBL/GenBank/DDBJ databases">
        <authorList>
            <person name="Lavstsen T."/>
            <person name="Jespersen J.S."/>
        </authorList>
    </citation>
    <scope>NUCLEOTIDE SEQUENCE [LARGE SCALE GENOMIC DNA]</scope>
</reference>
<dbReference type="EMBL" id="KX231828">
    <property type="protein sequence ID" value="ANN86154.1"/>
    <property type="molecule type" value="Genomic_DNA"/>
</dbReference>
<reference evidence="2 3" key="2">
    <citation type="submission" date="2016-07" db="EMBL/GenBank/DDBJ databases">
        <title>Whole genome sequeicing and characterization of Enterobacter phage Arya isolated from the termite gut.</title>
        <authorList>
            <person name="Tikhe C."/>
            <person name="Husseneder C."/>
        </authorList>
    </citation>
    <scope>NUCLEOTIDE SEQUENCE [LARGE SCALE GENOMIC DNA]</scope>
</reference>
<feature type="transmembrane region" description="Helical" evidence="1">
    <location>
        <begin position="17"/>
        <end position="35"/>
    </location>
</feature>
<evidence type="ECO:0000313" key="2">
    <source>
        <dbReference type="EMBL" id="ANN86154.1"/>
    </source>
</evidence>
<proteinExistence type="predicted"/>
<evidence type="ECO:0000256" key="1">
    <source>
        <dbReference type="SAM" id="Phobius"/>
    </source>
</evidence>
<accession>A0A193GYQ0</accession>
<gene>
    <name evidence="2" type="ORF">BI096_gp51</name>
</gene>
<name>A0A193GYQ0_9CAUD</name>
<sequence>MMKPLMRGILAMLEDELFWLLICLAACAWLVGLIYG</sequence>
<keyword evidence="1" id="KW-0812">Transmembrane</keyword>
<keyword evidence="1" id="KW-1133">Transmembrane helix</keyword>
<evidence type="ECO:0000313" key="3">
    <source>
        <dbReference type="Proteomes" id="UP000201689"/>
    </source>
</evidence>
<protein>
    <submittedName>
        <fullName evidence="2">Uncharacterized protein</fullName>
    </submittedName>
</protein>
<dbReference type="KEGG" id="vg:29064953"/>
<dbReference type="GeneID" id="29064953"/>
<keyword evidence="3" id="KW-1185">Reference proteome</keyword>